<name>A0A8E5JST7_SCHGR</name>
<evidence type="ECO:0000256" key="9">
    <source>
        <dbReference type="ARBA" id="ARBA00022806"/>
    </source>
</evidence>
<feature type="coiled-coil region" evidence="18">
    <location>
        <begin position="16"/>
        <end position="54"/>
    </location>
</feature>
<dbReference type="GeneID" id="126278506"/>
<dbReference type="GO" id="GO:0004386">
    <property type="term" value="F:helicase activity"/>
    <property type="evidence" value="ECO:0007669"/>
    <property type="project" value="UniProtKB-KW"/>
</dbReference>
<dbReference type="SMART" id="SM00487">
    <property type="entry name" value="DEXDc"/>
    <property type="match status" value="1"/>
</dbReference>
<evidence type="ECO:0000256" key="4">
    <source>
        <dbReference type="ARBA" id="ARBA00022553"/>
    </source>
</evidence>
<dbReference type="Gene3D" id="3.40.50.300">
    <property type="entry name" value="P-loop containing nucleotide triphosphate hydrolases"/>
    <property type="match status" value="1"/>
</dbReference>
<feature type="domain" description="Helicase ATP-binding" evidence="20">
    <location>
        <begin position="217"/>
        <end position="389"/>
    </location>
</feature>
<dbReference type="InterPro" id="IPR014001">
    <property type="entry name" value="Helicase_ATP-bd"/>
</dbReference>
<dbReference type="GO" id="GO:0003682">
    <property type="term" value="F:chromatin binding"/>
    <property type="evidence" value="ECO:0007669"/>
    <property type="project" value="TreeGrafter"/>
</dbReference>
<reference evidence="22" key="1">
    <citation type="journal article" date="2021" name="J. Neurophysiol.">
        <title>Gene transcription changes in a locust model of noise-induced deafness.</title>
        <authorList>
            <person name="French A.S."/>
            <person name="Warren B."/>
        </authorList>
    </citation>
    <scope>NUCLEOTIDE SEQUENCE</scope>
</reference>
<dbReference type="InterPro" id="IPR000330">
    <property type="entry name" value="SNF2_N"/>
</dbReference>
<dbReference type="GO" id="GO:0005524">
    <property type="term" value="F:ATP binding"/>
    <property type="evidence" value="ECO:0007669"/>
    <property type="project" value="UniProtKB-KW"/>
</dbReference>
<dbReference type="InterPro" id="IPR001650">
    <property type="entry name" value="Helicase_C-like"/>
</dbReference>
<evidence type="ECO:0000256" key="18">
    <source>
        <dbReference type="SAM" id="Coils"/>
    </source>
</evidence>
<evidence type="ECO:0000259" key="20">
    <source>
        <dbReference type="PROSITE" id="PS51192"/>
    </source>
</evidence>
<keyword evidence="15" id="KW-0131">Cell cycle</keyword>
<dbReference type="SMART" id="SM00490">
    <property type="entry name" value="HELICc"/>
    <property type="match status" value="1"/>
</dbReference>
<dbReference type="InterPro" id="IPR038718">
    <property type="entry name" value="SNF2-like_sf"/>
</dbReference>
<feature type="region of interest" description="Disordered" evidence="19">
    <location>
        <begin position="164"/>
        <end position="194"/>
    </location>
</feature>
<keyword evidence="9 22" id="KW-0347">Helicase</keyword>
<dbReference type="RefSeq" id="XP_049834624.1">
    <property type="nucleotide sequence ID" value="XM_049978667.1"/>
</dbReference>
<evidence type="ECO:0000256" key="19">
    <source>
        <dbReference type="SAM" id="MobiDB-lite"/>
    </source>
</evidence>
<accession>A0A8E5JST7</accession>
<dbReference type="Pfam" id="PF00176">
    <property type="entry name" value="SNF2-rel_dom"/>
    <property type="match status" value="1"/>
</dbReference>
<keyword evidence="3" id="KW-0217">Developmental protein</keyword>
<dbReference type="GO" id="GO:0051301">
    <property type="term" value="P:cell division"/>
    <property type="evidence" value="ECO:0007669"/>
    <property type="project" value="UniProtKB-KW"/>
</dbReference>
<dbReference type="GO" id="GO:0006346">
    <property type="term" value="P:DNA methylation-dependent constitutive heterochromatin formation"/>
    <property type="evidence" value="ECO:0007669"/>
    <property type="project" value="TreeGrafter"/>
</dbReference>
<keyword evidence="13" id="KW-0804">Transcription</keyword>
<evidence type="ECO:0000256" key="1">
    <source>
        <dbReference type="ARBA" id="ARBA00004123"/>
    </source>
</evidence>
<dbReference type="AlphaFoldDB" id="A0A8E5JST7"/>
<dbReference type="GO" id="GO:0005634">
    <property type="term" value="C:nucleus"/>
    <property type="evidence" value="ECO:0007669"/>
    <property type="project" value="UniProtKB-SubCell"/>
</dbReference>
<dbReference type="EMBL" id="MW962523">
    <property type="protein sequence ID" value="QVD39289.1"/>
    <property type="molecule type" value="mRNA"/>
</dbReference>
<comment type="subcellular location">
    <subcellularLocation>
        <location evidence="1">Nucleus</location>
    </subcellularLocation>
</comment>
<evidence type="ECO:0000256" key="11">
    <source>
        <dbReference type="ARBA" id="ARBA00023015"/>
    </source>
</evidence>
<comment type="function">
    <text evidence="16">Plays an essential role in normal development and survival. Involved in regulation of the expansion or survival of lymphoid cells. Required for de novo or maintenance DNA methylation. May control silencing of the imprinted CDKN1C gene through DNA methylation. May play a role in formation and organization of heterochromatin, implying a functional role in the regulation of transcription and mitosis.</text>
</comment>
<keyword evidence="8" id="KW-0378">Hydrolase</keyword>
<evidence type="ECO:0000256" key="5">
    <source>
        <dbReference type="ARBA" id="ARBA00022618"/>
    </source>
</evidence>
<dbReference type="PROSITE" id="PS51192">
    <property type="entry name" value="HELICASE_ATP_BIND_1"/>
    <property type="match status" value="1"/>
</dbReference>
<keyword evidence="4" id="KW-0597">Phosphoprotein</keyword>
<dbReference type="GO" id="GO:0016787">
    <property type="term" value="F:hydrolase activity"/>
    <property type="evidence" value="ECO:0007669"/>
    <property type="project" value="UniProtKB-KW"/>
</dbReference>
<keyword evidence="12 18" id="KW-0175">Coiled coil</keyword>
<evidence type="ECO:0000256" key="15">
    <source>
        <dbReference type="ARBA" id="ARBA00023306"/>
    </source>
</evidence>
<evidence type="ECO:0000256" key="17">
    <source>
        <dbReference type="ARBA" id="ARBA00081399"/>
    </source>
</evidence>
<dbReference type="GO" id="GO:0031508">
    <property type="term" value="P:pericentric heterochromatin formation"/>
    <property type="evidence" value="ECO:0007669"/>
    <property type="project" value="TreeGrafter"/>
</dbReference>
<evidence type="ECO:0000259" key="21">
    <source>
        <dbReference type="PROSITE" id="PS51194"/>
    </source>
</evidence>
<keyword evidence="10" id="KW-0067">ATP-binding</keyword>
<evidence type="ECO:0000256" key="13">
    <source>
        <dbReference type="ARBA" id="ARBA00023163"/>
    </source>
</evidence>
<feature type="compositionally biased region" description="Basic and acidic residues" evidence="19">
    <location>
        <begin position="167"/>
        <end position="188"/>
    </location>
</feature>
<evidence type="ECO:0000256" key="3">
    <source>
        <dbReference type="ARBA" id="ARBA00022473"/>
    </source>
</evidence>
<protein>
    <recommendedName>
        <fullName evidence="17">Proliferation-associated SNF2-like protein</fullName>
    </recommendedName>
</protein>
<evidence type="ECO:0000256" key="16">
    <source>
        <dbReference type="ARBA" id="ARBA00053349"/>
    </source>
</evidence>
<keyword evidence="7" id="KW-0498">Mitosis</keyword>
<sequence>MDLTAVDATNIGSVITSDVLEEEKRLAEKAEQAERELQKQLEEQQAQELKEQRMKRLLHLLTKSEFYACFLKKKLEETQLENKIKERKKKIDTAGPQETQSSKLAPLSNRALRDRNECNVLPKSETPAVQNIKKPVSNKRKYPYNDNYDISTVIDKDAIQNARKKRNCEVNKESNKSPEDACKNEENNGKTVSQKQPALFEGGVLRSYQIDGLEWLKALYENAVNGILADEMGLGKTLQSIALICHLIEMKVSGPFLIIGPLSTLPNWMMEFKRFAPKVPVILFHGNKEKRAELLPLIRTKYEVPGFHRTYPVVVTSYQIPLSDSARELQNIKWRYIIVDEGHRLKNHKSMLSRALRKYNAANRLLLTGTPLHNDLTELWSLLNFLLPEIFNDLSVFESWFMASELTQMSSDIKIIEQEKKMNVLSTMHQILTPFVLRRLKTDVELKLPPKKEVLVYCPMTELQMTLYKATVDRNIEVLRHKKEDVLPDNKDGTRKKRQCVLAKKPVYGFTYDDDDPEEWEEIVHEKNMITVVDKKDQNYRINIKLQYPMMQLRKIVNHPYLVQQPLLPDGTVRIDETMVDKSGKMLVLDALLPRLKAQGHKVLLFSTFTIMLDVLEEYMQMRDYQYSRLDGSMQYSERVDNIQHFSHSEDTFIFLISTRAGGLGLNLTTADTVIIYDSDWNPQVDLQAQDRCHRIGQTKPVVVYRLVTTASIDEKIVSLAEAKRKLEKMVIHKGKFKGNVEQKAEVVDLEELKNLLTSSDEKKVVHSEGSVLTEEELLVLLDRSDLLSQMENNK</sequence>
<dbReference type="KEGG" id="sgre:126278506"/>
<dbReference type="Gene3D" id="3.40.50.10810">
    <property type="entry name" value="Tandem AAA-ATPase domain"/>
    <property type="match status" value="1"/>
</dbReference>
<evidence type="ECO:0000256" key="14">
    <source>
        <dbReference type="ARBA" id="ARBA00023242"/>
    </source>
</evidence>
<evidence type="ECO:0000313" key="22">
    <source>
        <dbReference type="EMBL" id="QVD39289.1"/>
    </source>
</evidence>
<evidence type="ECO:0000256" key="6">
    <source>
        <dbReference type="ARBA" id="ARBA00022741"/>
    </source>
</evidence>
<keyword evidence="14" id="KW-0539">Nucleus</keyword>
<evidence type="ECO:0000256" key="2">
    <source>
        <dbReference type="ARBA" id="ARBA00007025"/>
    </source>
</evidence>
<keyword evidence="6" id="KW-0547">Nucleotide-binding</keyword>
<keyword evidence="5" id="KW-0132">Cell division</keyword>
<keyword evidence="11" id="KW-0805">Transcription regulation</keyword>
<organism evidence="22">
    <name type="scientific">Schistocerca gregaria</name>
    <name type="common">Desert locust</name>
    <name type="synonym">Gryllus gregarius</name>
    <dbReference type="NCBI Taxonomy" id="7010"/>
    <lineage>
        <taxon>Eukaryota</taxon>
        <taxon>Metazoa</taxon>
        <taxon>Ecdysozoa</taxon>
        <taxon>Arthropoda</taxon>
        <taxon>Hexapoda</taxon>
        <taxon>Insecta</taxon>
        <taxon>Pterygota</taxon>
        <taxon>Neoptera</taxon>
        <taxon>Polyneoptera</taxon>
        <taxon>Orthoptera</taxon>
        <taxon>Caelifera</taxon>
        <taxon>Acrididea</taxon>
        <taxon>Acridomorpha</taxon>
        <taxon>Acridoidea</taxon>
        <taxon>Acrididae</taxon>
        <taxon>Cyrtacanthacridinae</taxon>
        <taxon>Schistocerca</taxon>
    </lineage>
</organism>
<dbReference type="FunFam" id="3.40.50.10810:FF:000015">
    <property type="entry name" value="lymphoid-specific helicase isoform X1"/>
    <property type="match status" value="1"/>
</dbReference>
<evidence type="ECO:0000256" key="7">
    <source>
        <dbReference type="ARBA" id="ARBA00022776"/>
    </source>
</evidence>
<dbReference type="InterPro" id="IPR027417">
    <property type="entry name" value="P-loop_NTPase"/>
</dbReference>
<dbReference type="SUPFAM" id="SSF52540">
    <property type="entry name" value="P-loop containing nucleoside triphosphate hydrolases"/>
    <property type="match status" value="2"/>
</dbReference>
<dbReference type="OrthoDB" id="448448at2759"/>
<dbReference type="InterPro" id="IPR049730">
    <property type="entry name" value="SNF2/RAD54-like_C"/>
</dbReference>
<evidence type="ECO:0000256" key="8">
    <source>
        <dbReference type="ARBA" id="ARBA00022801"/>
    </source>
</evidence>
<dbReference type="PANTHER" id="PTHR47161">
    <property type="entry name" value="LYMPHOID-SPECIFIC HELICASE"/>
    <property type="match status" value="1"/>
</dbReference>
<dbReference type="FunFam" id="3.40.50.300:FF:000577">
    <property type="entry name" value="lymphoid-specific helicase isoform X1"/>
    <property type="match status" value="1"/>
</dbReference>
<dbReference type="CDD" id="cd18793">
    <property type="entry name" value="SF2_C_SNF"/>
    <property type="match status" value="1"/>
</dbReference>
<comment type="similarity">
    <text evidence="2">Belongs to the SNF2/RAD54 helicase family.</text>
</comment>
<evidence type="ECO:0000256" key="10">
    <source>
        <dbReference type="ARBA" id="ARBA00022840"/>
    </source>
</evidence>
<dbReference type="PANTHER" id="PTHR47161:SF1">
    <property type="entry name" value="LYMPHOID-SPECIFIC HELICASE"/>
    <property type="match status" value="1"/>
</dbReference>
<dbReference type="RefSeq" id="XP_049834622.1">
    <property type="nucleotide sequence ID" value="XM_049978665.1"/>
</dbReference>
<dbReference type="GO" id="GO:0005721">
    <property type="term" value="C:pericentric heterochromatin"/>
    <property type="evidence" value="ECO:0007669"/>
    <property type="project" value="TreeGrafter"/>
</dbReference>
<evidence type="ECO:0000256" key="12">
    <source>
        <dbReference type="ARBA" id="ARBA00023054"/>
    </source>
</evidence>
<dbReference type="PROSITE" id="PS51194">
    <property type="entry name" value="HELICASE_CTER"/>
    <property type="match status" value="1"/>
</dbReference>
<proteinExistence type="evidence at transcript level"/>
<feature type="domain" description="Helicase C-terminal" evidence="21">
    <location>
        <begin position="588"/>
        <end position="748"/>
    </location>
</feature>
<dbReference type="Pfam" id="PF00271">
    <property type="entry name" value="Helicase_C"/>
    <property type="match status" value="1"/>
</dbReference>
<dbReference type="GO" id="GO:0044027">
    <property type="term" value="P:negative regulation of gene expression via chromosomal CpG island methylation"/>
    <property type="evidence" value="ECO:0007669"/>
    <property type="project" value="TreeGrafter"/>
</dbReference>